<keyword evidence="3" id="KW-0479">Metal-binding</keyword>
<keyword evidence="9" id="KW-1185">Reference proteome</keyword>
<dbReference type="RefSeq" id="WP_147670083.1">
    <property type="nucleotide sequence ID" value="NZ_CP120678.1"/>
</dbReference>
<dbReference type="PANTHER" id="PTHR30471:SF3">
    <property type="entry name" value="UPF0758 PROTEIN YEES-RELATED"/>
    <property type="match status" value="1"/>
</dbReference>
<dbReference type="CDD" id="cd08071">
    <property type="entry name" value="MPN_DUF2466"/>
    <property type="match status" value="1"/>
</dbReference>
<dbReference type="Gene3D" id="3.40.140.10">
    <property type="entry name" value="Cytidine Deaminase, domain 2"/>
    <property type="match status" value="1"/>
</dbReference>
<gene>
    <name evidence="8" type="primary">radC</name>
    <name evidence="8" type="ORF">P3F81_10405</name>
</gene>
<accession>A0A9Y2AIB6</accession>
<evidence type="ECO:0000256" key="4">
    <source>
        <dbReference type="ARBA" id="ARBA00022801"/>
    </source>
</evidence>
<keyword evidence="6" id="KW-0482">Metalloprotease</keyword>
<evidence type="ECO:0000259" key="7">
    <source>
        <dbReference type="PROSITE" id="PS50249"/>
    </source>
</evidence>
<dbReference type="GO" id="GO:0008237">
    <property type="term" value="F:metallopeptidase activity"/>
    <property type="evidence" value="ECO:0007669"/>
    <property type="project" value="UniProtKB-KW"/>
</dbReference>
<keyword evidence="2" id="KW-0645">Protease</keyword>
<reference evidence="8" key="1">
    <citation type="submission" date="2023-03" db="EMBL/GenBank/DDBJ databases">
        <title>Selenobaculum gbiensis gen. nov. sp. nov., a new bacterium isolated from the gut microbiota of IBD patient.</title>
        <authorList>
            <person name="Yeo S."/>
            <person name="Park H."/>
            <person name="Huh C.S."/>
        </authorList>
    </citation>
    <scope>NUCLEOTIDE SEQUENCE</scope>
    <source>
        <strain evidence="8">ICN-92133</strain>
    </source>
</reference>
<evidence type="ECO:0000256" key="2">
    <source>
        <dbReference type="ARBA" id="ARBA00022670"/>
    </source>
</evidence>
<dbReference type="InterPro" id="IPR025657">
    <property type="entry name" value="RadC_JAB"/>
</dbReference>
<evidence type="ECO:0000256" key="5">
    <source>
        <dbReference type="ARBA" id="ARBA00022833"/>
    </source>
</evidence>
<evidence type="ECO:0000256" key="6">
    <source>
        <dbReference type="ARBA" id="ARBA00023049"/>
    </source>
</evidence>
<dbReference type="InterPro" id="IPR037518">
    <property type="entry name" value="MPN"/>
</dbReference>
<evidence type="ECO:0000256" key="1">
    <source>
        <dbReference type="ARBA" id="ARBA00010243"/>
    </source>
</evidence>
<dbReference type="InterPro" id="IPR001405">
    <property type="entry name" value="UPF0758"/>
</dbReference>
<dbReference type="PROSITE" id="PS50249">
    <property type="entry name" value="MPN"/>
    <property type="match status" value="1"/>
</dbReference>
<keyword evidence="4" id="KW-0378">Hydrolase</keyword>
<dbReference type="EMBL" id="CP120678">
    <property type="protein sequence ID" value="WIW70296.1"/>
    <property type="molecule type" value="Genomic_DNA"/>
</dbReference>
<feature type="domain" description="MPN" evidence="7">
    <location>
        <begin position="78"/>
        <end position="199"/>
    </location>
</feature>
<keyword evidence="5" id="KW-0862">Zinc</keyword>
<dbReference type="GO" id="GO:0046872">
    <property type="term" value="F:metal ion binding"/>
    <property type="evidence" value="ECO:0007669"/>
    <property type="project" value="UniProtKB-KW"/>
</dbReference>
<evidence type="ECO:0000256" key="3">
    <source>
        <dbReference type="ARBA" id="ARBA00022723"/>
    </source>
</evidence>
<name>A0A9Y2AIB6_9FIRM</name>
<proteinExistence type="inferred from homology"/>
<dbReference type="Pfam" id="PF04002">
    <property type="entry name" value="RadC"/>
    <property type="match status" value="1"/>
</dbReference>
<protein>
    <submittedName>
        <fullName evidence="8">DNA repair protein RadC</fullName>
    </submittedName>
</protein>
<sequence length="199" mass="22275">MPNFDYLTDEQLLESIIPISAVKEMIAIYGGVQQALFNSTVKELEAFPSIGVSRAKQLCYITELAKRLHSKLNPPPTAIKKPKDIFVICKEMQTLEIEEFRVVHLNAKNAILTQSKISRGSLTATLVTPREIFCPAVRIRAAHVALVHNHPTGIPKPSDEDKIFTKKIIEVGKLLEIPVIDHVIIGKGQYFSFKEEGLF</sequence>
<evidence type="ECO:0000313" key="8">
    <source>
        <dbReference type="EMBL" id="WIW70296.1"/>
    </source>
</evidence>
<comment type="similarity">
    <text evidence="1">Belongs to the UPF0758 family.</text>
</comment>
<organism evidence="8 9">
    <name type="scientific">Selenobaculum gibii</name>
    <dbReference type="NCBI Taxonomy" id="3054208"/>
    <lineage>
        <taxon>Bacteria</taxon>
        <taxon>Bacillati</taxon>
        <taxon>Bacillota</taxon>
        <taxon>Negativicutes</taxon>
        <taxon>Selenomonadales</taxon>
        <taxon>Selenomonadaceae</taxon>
        <taxon>Selenobaculum</taxon>
    </lineage>
</organism>
<dbReference type="NCBIfam" id="TIGR00608">
    <property type="entry name" value="radc"/>
    <property type="match status" value="1"/>
</dbReference>
<dbReference type="AlphaFoldDB" id="A0A9Y2AIB6"/>
<dbReference type="PANTHER" id="PTHR30471">
    <property type="entry name" value="DNA REPAIR PROTEIN RADC"/>
    <property type="match status" value="1"/>
</dbReference>
<evidence type="ECO:0000313" key="9">
    <source>
        <dbReference type="Proteomes" id="UP001243623"/>
    </source>
</evidence>
<dbReference type="GO" id="GO:0006508">
    <property type="term" value="P:proteolysis"/>
    <property type="evidence" value="ECO:0007669"/>
    <property type="project" value="UniProtKB-KW"/>
</dbReference>
<dbReference type="Proteomes" id="UP001243623">
    <property type="component" value="Chromosome"/>
</dbReference>
<dbReference type="KEGG" id="sgbi:P3F81_10405"/>